<dbReference type="EMBL" id="CAJVPW010003206">
    <property type="protein sequence ID" value="CAG8520547.1"/>
    <property type="molecule type" value="Genomic_DNA"/>
</dbReference>
<keyword evidence="2" id="KW-1185">Reference proteome</keyword>
<evidence type="ECO:0000313" key="1">
    <source>
        <dbReference type="EMBL" id="CAG8520547.1"/>
    </source>
</evidence>
<evidence type="ECO:0000313" key="2">
    <source>
        <dbReference type="Proteomes" id="UP000789366"/>
    </source>
</evidence>
<sequence length="330" mass="38540">NPLGSKYVDEYGDKYGNQYNNKYGNEYGNKHRNKYGDEYNNDYSDKYEDTKSNRKAKKVPTNTSVKEPMKAPEKAPAKTFRNANNDHCDNTKNRSFSQLEMIIQILELYSLVPIILESQYSTIADAVYLWIYNPVFLISWLLHPKYFLAKVIRPELLTFVKKEANDYLVKDPVYFWNNFINEIPELAIFAARLMSIPPTSADSERFWSLMAGIHTLKHNRLTNDQATKLSLDQTNTNTTNDSDTAYNLETDFITEDEFYTLQNLEQQLENSEETLLTTIKNFDGFNTYDQVSYNQIIEEDNTWSFNQIEYSTALEDLFLLEKLDNVSLNF</sequence>
<comment type="caution">
    <text evidence="1">The sequence shown here is derived from an EMBL/GenBank/DDBJ whole genome shotgun (WGS) entry which is preliminary data.</text>
</comment>
<protein>
    <submittedName>
        <fullName evidence="1">4283_t:CDS:1</fullName>
    </submittedName>
</protein>
<proteinExistence type="predicted"/>
<feature type="non-terminal residue" evidence="1">
    <location>
        <position position="1"/>
    </location>
</feature>
<dbReference type="Proteomes" id="UP000789366">
    <property type="component" value="Unassembled WGS sequence"/>
</dbReference>
<reference evidence="1" key="1">
    <citation type="submission" date="2021-06" db="EMBL/GenBank/DDBJ databases">
        <authorList>
            <person name="Kallberg Y."/>
            <person name="Tangrot J."/>
            <person name="Rosling A."/>
        </authorList>
    </citation>
    <scope>NUCLEOTIDE SEQUENCE</scope>
    <source>
        <strain evidence="1">28 12/20/2015</strain>
    </source>
</reference>
<name>A0ACA9LC37_9GLOM</name>
<gene>
    <name evidence="1" type="ORF">SPELUC_LOCUS3911</name>
</gene>
<accession>A0ACA9LC37</accession>
<organism evidence="1 2">
    <name type="scientific">Cetraspora pellucida</name>
    <dbReference type="NCBI Taxonomy" id="1433469"/>
    <lineage>
        <taxon>Eukaryota</taxon>
        <taxon>Fungi</taxon>
        <taxon>Fungi incertae sedis</taxon>
        <taxon>Mucoromycota</taxon>
        <taxon>Glomeromycotina</taxon>
        <taxon>Glomeromycetes</taxon>
        <taxon>Diversisporales</taxon>
        <taxon>Gigasporaceae</taxon>
        <taxon>Cetraspora</taxon>
    </lineage>
</organism>